<keyword evidence="6" id="KW-1185">Reference proteome</keyword>
<dbReference type="Gene3D" id="2.60.120.10">
    <property type="entry name" value="Jelly Rolls"/>
    <property type="match status" value="1"/>
</dbReference>
<dbReference type="InterPro" id="IPR014710">
    <property type="entry name" value="RmlC-like_jellyroll"/>
</dbReference>
<dbReference type="PROSITE" id="PS50042">
    <property type="entry name" value="CNMP_BINDING_3"/>
    <property type="match status" value="1"/>
</dbReference>
<dbReference type="InterPro" id="IPR000595">
    <property type="entry name" value="cNMP-bd_dom"/>
</dbReference>
<proteinExistence type="inferred from homology"/>
<dbReference type="GeneTree" id="ENSGT00940000157513"/>
<dbReference type="SUPFAM" id="SSF51206">
    <property type="entry name" value="cAMP-binding domain-like"/>
    <property type="match status" value="1"/>
</dbReference>
<dbReference type="PANTHER" id="PTHR11635">
    <property type="entry name" value="CAMP-DEPENDENT PROTEIN KINASE REGULATORY CHAIN"/>
    <property type="match status" value="1"/>
</dbReference>
<dbReference type="InterPro" id="IPR018490">
    <property type="entry name" value="cNMP-bd_dom_sf"/>
</dbReference>
<evidence type="ECO:0000313" key="6">
    <source>
        <dbReference type="Proteomes" id="UP000823872"/>
    </source>
</evidence>
<evidence type="ECO:0000313" key="5">
    <source>
        <dbReference type="Ensembl" id="ENSFCTP00005006811.1"/>
    </source>
</evidence>
<evidence type="ECO:0000256" key="2">
    <source>
        <dbReference type="ARBA" id="ARBA00022566"/>
    </source>
</evidence>
<keyword evidence="2" id="KW-0547">Nucleotide-binding</keyword>
<reference evidence="5" key="3">
    <citation type="submission" date="2025-09" db="UniProtKB">
        <authorList>
            <consortium name="Ensembl"/>
        </authorList>
    </citation>
    <scope>IDENTIFICATION</scope>
    <source>
        <strain evidence="5">breed Abyssinian</strain>
    </source>
</reference>
<gene>
    <name evidence="5" type="primary">PRKAR1B</name>
</gene>
<comment type="similarity">
    <text evidence="1">Belongs to the cAMP-dependent kinase regulatory chain family.</text>
</comment>
<name>A0ABI7W916_FELCA</name>
<dbReference type="Proteomes" id="UP000823872">
    <property type="component" value="Chromosome E3"/>
</dbReference>
<protein>
    <recommendedName>
        <fullName evidence="4">Cyclic nucleotide-binding domain-containing protein</fullName>
    </recommendedName>
</protein>
<evidence type="ECO:0000256" key="1">
    <source>
        <dbReference type="ARBA" id="ARBA00005753"/>
    </source>
</evidence>
<keyword evidence="3" id="KW-0114">cAMP</keyword>
<feature type="domain" description="Cyclic nucleotide-binding" evidence="4">
    <location>
        <begin position="20"/>
        <end position="62"/>
    </location>
</feature>
<evidence type="ECO:0000259" key="4">
    <source>
        <dbReference type="PROSITE" id="PS50042"/>
    </source>
</evidence>
<organism evidence="5 6">
    <name type="scientific">Felis catus</name>
    <name type="common">Cat</name>
    <name type="synonym">Felis silvestris catus</name>
    <dbReference type="NCBI Taxonomy" id="9685"/>
    <lineage>
        <taxon>Eukaryota</taxon>
        <taxon>Metazoa</taxon>
        <taxon>Chordata</taxon>
        <taxon>Craniata</taxon>
        <taxon>Vertebrata</taxon>
        <taxon>Euteleostomi</taxon>
        <taxon>Mammalia</taxon>
        <taxon>Eutheria</taxon>
        <taxon>Laurasiatheria</taxon>
        <taxon>Carnivora</taxon>
        <taxon>Feliformia</taxon>
        <taxon>Felidae</taxon>
        <taxon>Felinae</taxon>
        <taxon>Felis</taxon>
    </lineage>
</organism>
<sequence>ASARVQGRGEAAVTVPLSPTLESLEKWERLTVADALEPVQFEDGEKIVVQGEPGDDFFIITEVSAALTGAPSASLPCADPEPPALCPANGLTPCRRVFSPRRVGSETLLLENSVGSPGVRCPGRTLCRTERERVRSGGGESEPTSGPWVARHPKLCGALSLADKDVCGLFPCAHLQGPQTKTLVFKRGSRFPGWRRVSHFYEARRQLALGP</sequence>
<reference evidence="5" key="2">
    <citation type="submission" date="2025-08" db="UniProtKB">
        <authorList>
            <consortium name="Ensembl"/>
        </authorList>
    </citation>
    <scope>IDENTIFICATION</scope>
    <source>
        <strain evidence="5">breed Abyssinian</strain>
    </source>
</reference>
<dbReference type="CDD" id="cd00038">
    <property type="entry name" value="CAP_ED"/>
    <property type="match status" value="1"/>
</dbReference>
<dbReference type="PANTHER" id="PTHR11635:SF126">
    <property type="entry name" value="CAMP-DEPENDENT PROTEIN KINASE TYPE I-BETA REGULATORY SUBUNIT"/>
    <property type="match status" value="1"/>
</dbReference>
<keyword evidence="2" id="KW-0116">cAMP-binding</keyword>
<dbReference type="InterPro" id="IPR050503">
    <property type="entry name" value="cAMP-dep_PK_reg_su-like"/>
</dbReference>
<accession>A0ABI7W916</accession>
<evidence type="ECO:0000256" key="3">
    <source>
        <dbReference type="ARBA" id="ARBA00023149"/>
    </source>
</evidence>
<dbReference type="Ensembl" id="ENSFCTT00005010972.1">
    <property type="protein sequence ID" value="ENSFCTP00005006811.1"/>
    <property type="gene ID" value="ENSFCTG00005004082.1"/>
</dbReference>
<reference evidence="5 6" key="1">
    <citation type="submission" date="2021-02" db="EMBL/GenBank/DDBJ databases">
        <title>Safari Cat Assemblies.</title>
        <authorList>
            <person name="Bredemeyer K.R."/>
            <person name="Murphy W.J."/>
        </authorList>
    </citation>
    <scope>NUCLEOTIDE SEQUENCE [LARGE SCALE GENOMIC DNA]</scope>
</reference>